<accession>A0A085U117</accession>
<evidence type="ECO:0000259" key="1">
    <source>
        <dbReference type="PROSITE" id="PS50887"/>
    </source>
</evidence>
<dbReference type="eggNOG" id="COG2199">
    <property type="taxonomic scope" value="Bacteria"/>
</dbReference>
<organism evidence="2 3">
    <name type="scientific">Thioclava atlantica</name>
    <dbReference type="NCBI Taxonomy" id="1317124"/>
    <lineage>
        <taxon>Bacteria</taxon>
        <taxon>Pseudomonadati</taxon>
        <taxon>Pseudomonadota</taxon>
        <taxon>Alphaproteobacteria</taxon>
        <taxon>Rhodobacterales</taxon>
        <taxon>Paracoccaceae</taxon>
        <taxon>Thioclava</taxon>
    </lineage>
</organism>
<dbReference type="PANTHER" id="PTHR46663">
    <property type="entry name" value="DIGUANYLATE CYCLASE DGCT-RELATED"/>
    <property type="match status" value="1"/>
</dbReference>
<dbReference type="NCBIfam" id="TIGR00254">
    <property type="entry name" value="GGDEF"/>
    <property type="match status" value="1"/>
</dbReference>
<reference evidence="2 3" key="2">
    <citation type="journal article" date="2015" name="Antonie Van Leeuwenhoek">
        <title>Thioclava indica sp. nov., isolated from surface seawater of the Indian Ocean.</title>
        <authorList>
            <person name="Liu Y."/>
            <person name="Lai Q."/>
            <person name="Du J."/>
            <person name="Xu H."/>
            <person name="Jiang L."/>
            <person name="Shao Z."/>
        </authorList>
    </citation>
    <scope>NUCLEOTIDE SEQUENCE [LARGE SCALE GENOMIC DNA]</scope>
    <source>
        <strain evidence="2 3">13D2W-2</strain>
    </source>
</reference>
<evidence type="ECO:0000313" key="2">
    <source>
        <dbReference type="EMBL" id="KFE36664.1"/>
    </source>
</evidence>
<protein>
    <submittedName>
        <fullName evidence="2">Diguanylate cyclase/phosphodiesterase</fullName>
    </submittedName>
</protein>
<dbReference type="Gene3D" id="3.30.70.270">
    <property type="match status" value="1"/>
</dbReference>
<gene>
    <name evidence="2" type="ORF">DW2_00860</name>
</gene>
<feature type="domain" description="GGDEF" evidence="1">
    <location>
        <begin position="241"/>
        <end position="375"/>
    </location>
</feature>
<keyword evidence="3" id="KW-1185">Reference proteome</keyword>
<reference evidence="3" key="1">
    <citation type="submission" date="2013-04" db="EMBL/GenBank/DDBJ databases">
        <title>Thioclava sp. 13D2W-2 Genome Sequencing.</title>
        <authorList>
            <person name="Lai Q."/>
            <person name="Li G."/>
            <person name="Shao Z."/>
        </authorList>
    </citation>
    <scope>NUCLEOTIDE SEQUENCE [LARGE SCALE GENOMIC DNA]</scope>
    <source>
        <strain evidence="3">13D2W-2</strain>
    </source>
</reference>
<dbReference type="OrthoDB" id="9812260at2"/>
<dbReference type="RefSeq" id="WP_051855110.1">
    <property type="nucleotide sequence ID" value="NZ_AQRC01000001.1"/>
</dbReference>
<comment type="caution">
    <text evidence="2">The sequence shown here is derived from an EMBL/GenBank/DDBJ whole genome shotgun (WGS) entry which is preliminary data.</text>
</comment>
<dbReference type="PROSITE" id="PS50887">
    <property type="entry name" value="GGDEF"/>
    <property type="match status" value="1"/>
</dbReference>
<dbReference type="AlphaFoldDB" id="A0A085U117"/>
<sequence length="378" mass="40971">MSGTQADRQIIEAAQDPSEMTAFPSCLGRFAPLMNALMPMFLWIDDAGRIQGLGRTLHKALDEAEVLGQPFDRFFAIGRQGHGGSLCPNARDAEGYAPRSLQPRESSGLLRAMARERAIHLTLRARPGLSLRGEAFAMPEAEGGGVVMKLSFGIYLREAVAAFNLTERDFSAADLAMEMLYLQEAKSLVMAELRALTTRLETARKEAETQALTDPLTKLPNRRAMEQALTKAIAGAAAGGAPFAVVQIDLDHFKTVNDTHGHAAGDYVLQSVARILRDALRAGDIAARMGGDEFLLMLRGRLGRDEVRALAARLIAQLEAPKWYGRSECLISGSLGAAFSQDYLPEELGQVLGDVDHATYASKEAGRGCLRFARPPSM</sequence>
<dbReference type="InterPro" id="IPR043128">
    <property type="entry name" value="Rev_trsase/Diguanyl_cyclase"/>
</dbReference>
<dbReference type="SUPFAM" id="SSF55073">
    <property type="entry name" value="Nucleotide cyclase"/>
    <property type="match status" value="1"/>
</dbReference>
<proteinExistence type="predicted"/>
<dbReference type="InterPro" id="IPR000160">
    <property type="entry name" value="GGDEF_dom"/>
</dbReference>
<dbReference type="CDD" id="cd01949">
    <property type="entry name" value="GGDEF"/>
    <property type="match status" value="1"/>
</dbReference>
<dbReference type="Proteomes" id="UP000028607">
    <property type="component" value="Unassembled WGS sequence"/>
</dbReference>
<dbReference type="PANTHER" id="PTHR46663:SF4">
    <property type="entry name" value="DIGUANYLATE CYCLASE DGCT-RELATED"/>
    <property type="match status" value="1"/>
</dbReference>
<dbReference type="STRING" id="1317124.DW2_00860"/>
<dbReference type="InterPro" id="IPR052163">
    <property type="entry name" value="DGC-Regulatory_Protein"/>
</dbReference>
<dbReference type="Pfam" id="PF00990">
    <property type="entry name" value="GGDEF"/>
    <property type="match status" value="1"/>
</dbReference>
<dbReference type="InterPro" id="IPR029787">
    <property type="entry name" value="Nucleotide_cyclase"/>
</dbReference>
<dbReference type="PATRIC" id="fig|1317124.6.peg.166"/>
<evidence type="ECO:0000313" key="3">
    <source>
        <dbReference type="Proteomes" id="UP000028607"/>
    </source>
</evidence>
<dbReference type="EMBL" id="AQRC01000001">
    <property type="protein sequence ID" value="KFE36664.1"/>
    <property type="molecule type" value="Genomic_DNA"/>
</dbReference>
<dbReference type="SMART" id="SM00267">
    <property type="entry name" value="GGDEF"/>
    <property type="match status" value="1"/>
</dbReference>
<name>A0A085U117_9RHOB</name>